<keyword evidence="1" id="KW-0472">Membrane</keyword>
<comment type="caution">
    <text evidence="2">The sequence shown here is derived from an EMBL/GenBank/DDBJ whole genome shotgun (WGS) entry which is preliminary data.</text>
</comment>
<evidence type="ECO:0000313" key="2">
    <source>
        <dbReference type="EMBL" id="OAH29984.1"/>
    </source>
</evidence>
<feature type="transmembrane region" description="Helical" evidence="1">
    <location>
        <begin position="112"/>
        <end position="132"/>
    </location>
</feature>
<dbReference type="InterPro" id="IPR021359">
    <property type="entry name" value="DUF2812"/>
</dbReference>
<dbReference type="EMBL" id="LSTQ01000010">
    <property type="protein sequence ID" value="OAH29984.1"/>
    <property type="molecule type" value="Genomic_DNA"/>
</dbReference>
<evidence type="ECO:0008006" key="4">
    <source>
        <dbReference type="Google" id="ProtNLM"/>
    </source>
</evidence>
<gene>
    <name evidence="2" type="ORF">AYJ05_09180</name>
</gene>
<dbReference type="AlphaFoldDB" id="A0A177IMK6"/>
<dbReference type="Pfam" id="PF11193">
    <property type="entry name" value="DUF2812"/>
    <property type="match status" value="1"/>
</dbReference>
<keyword evidence="3" id="KW-1185">Reference proteome</keyword>
<dbReference type="Proteomes" id="UP000076947">
    <property type="component" value="Unassembled WGS sequence"/>
</dbReference>
<organism evidence="2 3">
    <name type="scientific">Corynebacterium stationis</name>
    <dbReference type="NCBI Taxonomy" id="1705"/>
    <lineage>
        <taxon>Bacteria</taxon>
        <taxon>Bacillati</taxon>
        <taxon>Actinomycetota</taxon>
        <taxon>Actinomycetes</taxon>
        <taxon>Mycobacteriales</taxon>
        <taxon>Corynebacteriaceae</taxon>
        <taxon>Corynebacterium</taxon>
    </lineage>
</organism>
<sequence length="174" mass="19529">MAKRWSGGLAFSPERELQVFREMALKGEHLTGTAMAGHGWEFTPGEKEDVIFDMTTEPDADDDFFTMCKQAGWTHVLSVADTHIFKAAPGTVALHTDEQLETEILENQRNRFAKASVVSIVIFIAVFLLIANVEWPNIIEVVLGVAAIFLVVYTWMPLLGFQTKLMKARKQLDD</sequence>
<evidence type="ECO:0000313" key="3">
    <source>
        <dbReference type="Proteomes" id="UP000076947"/>
    </source>
</evidence>
<protein>
    <recommendedName>
        <fullName evidence="4">DUF2812 domain-containing protein</fullName>
    </recommendedName>
</protein>
<accession>A0A177IMK6</accession>
<keyword evidence="1" id="KW-1133">Transmembrane helix</keyword>
<evidence type="ECO:0000256" key="1">
    <source>
        <dbReference type="SAM" id="Phobius"/>
    </source>
</evidence>
<feature type="transmembrane region" description="Helical" evidence="1">
    <location>
        <begin position="138"/>
        <end position="161"/>
    </location>
</feature>
<proteinExistence type="predicted"/>
<keyword evidence="1" id="KW-0812">Transmembrane</keyword>
<name>A0A177IMK6_9CORY</name>
<dbReference type="RefSeq" id="WP_066839111.1">
    <property type="nucleotide sequence ID" value="NZ_LSTQ01000010.1"/>
</dbReference>
<reference evidence="3" key="1">
    <citation type="submission" date="2016-02" db="EMBL/GenBank/DDBJ databases">
        <authorList>
            <person name="Kaur G."/>
            <person name="Nair G.R."/>
            <person name="Mayilraj S."/>
        </authorList>
    </citation>
    <scope>NUCLEOTIDE SEQUENCE [LARGE SCALE GENOMIC DNA]</scope>
    <source>
        <strain evidence="3">GA-15</strain>
    </source>
</reference>